<evidence type="ECO:0000256" key="3">
    <source>
        <dbReference type="ARBA" id="ARBA00020256"/>
    </source>
</evidence>
<evidence type="ECO:0000256" key="11">
    <source>
        <dbReference type="SAM" id="MobiDB-lite"/>
    </source>
</evidence>
<feature type="compositionally biased region" description="Basic and acidic residues" evidence="11">
    <location>
        <begin position="138"/>
        <end position="151"/>
    </location>
</feature>
<evidence type="ECO:0000256" key="10">
    <source>
        <dbReference type="ARBA" id="ARBA00023170"/>
    </source>
</evidence>
<keyword evidence="5" id="KW-0547">Nucleotide-binding</keyword>
<protein>
    <recommendedName>
        <fullName evidence="3">Signal recognition particle receptor subunit beta</fullName>
    </recommendedName>
</protein>
<dbReference type="SUPFAM" id="SSF52540">
    <property type="entry name" value="P-loop containing nucleoside triphosphate hydrolases"/>
    <property type="match status" value="1"/>
</dbReference>
<reference evidence="12 13" key="1">
    <citation type="submission" date="2024-10" db="EMBL/GenBank/DDBJ databases">
        <title>Updated reference genomes for cyclostephanoid diatoms.</title>
        <authorList>
            <person name="Roberts W.R."/>
            <person name="Alverson A.J."/>
        </authorList>
    </citation>
    <scope>NUCLEOTIDE SEQUENCE [LARGE SCALE GENOMIC DNA]</scope>
    <source>
        <strain evidence="12 13">AJA232-27</strain>
    </source>
</reference>
<comment type="caution">
    <text evidence="12">The sequence shown here is derived from an EMBL/GenBank/DDBJ whole genome shotgun (WGS) entry which is preliminary data.</text>
</comment>
<dbReference type="GO" id="GO:0005525">
    <property type="term" value="F:GTP binding"/>
    <property type="evidence" value="ECO:0007669"/>
    <property type="project" value="UniProtKB-KW"/>
</dbReference>
<keyword evidence="8" id="KW-0342">GTP-binding</keyword>
<evidence type="ECO:0000313" key="12">
    <source>
        <dbReference type="EMBL" id="KAL3762926.1"/>
    </source>
</evidence>
<dbReference type="EMBL" id="JALLBG020000130">
    <property type="protein sequence ID" value="KAL3762926.1"/>
    <property type="molecule type" value="Genomic_DNA"/>
</dbReference>
<evidence type="ECO:0000256" key="4">
    <source>
        <dbReference type="ARBA" id="ARBA00022692"/>
    </source>
</evidence>
<evidence type="ECO:0000256" key="1">
    <source>
        <dbReference type="ARBA" id="ARBA00004389"/>
    </source>
</evidence>
<dbReference type="Gene3D" id="3.40.50.300">
    <property type="entry name" value="P-loop containing nucleotide triphosphate hydrolases"/>
    <property type="match status" value="1"/>
</dbReference>
<keyword evidence="4" id="KW-0812">Transmembrane</keyword>
<dbReference type="InterPro" id="IPR027417">
    <property type="entry name" value="P-loop_NTPase"/>
</dbReference>
<dbReference type="Pfam" id="PF09439">
    <property type="entry name" value="SRPRB"/>
    <property type="match status" value="1"/>
</dbReference>
<dbReference type="AlphaFoldDB" id="A0ABD3MJC9"/>
<keyword evidence="9" id="KW-0472">Membrane</keyword>
<feature type="region of interest" description="Disordered" evidence="11">
    <location>
        <begin position="133"/>
        <end position="161"/>
    </location>
</feature>
<evidence type="ECO:0000256" key="9">
    <source>
        <dbReference type="ARBA" id="ARBA00023136"/>
    </source>
</evidence>
<dbReference type="Proteomes" id="UP001530293">
    <property type="component" value="Unassembled WGS sequence"/>
</dbReference>
<sequence length="400" mass="43337">MAMAPKVGYSISDIIDSDSPTTHGELRVIDKAMANMGGSSPQDKALFTTLRKTSAPYLPPPLLRFLHVTDTYFHVNHGYIASDYCYDETSMAILSSFFLAYIVWQTAKGVWASTTKRSTAHLSVQDDTILGGLIGSGHDSRGKRSGVDKQGGRSTSSGGGVPPFQETVVLCGTSNSGKTALLHYLCNEKGKETASWDPPMTVTSLVANVGYVCPWEDANDNGIHGNMTIRVIDYPGHPSLSSQLTTLLLPAALSRLIFTLDATQPVTDGAALLYQYILTHVQVRQSWTKIQKTLVVLVVCTKTDVVGSKNYKRMKIQLRNELDKLRKVDLAMSDSSNTASDANMDARSKVMLHVEGKSIDLDNLGSDVPVSLHFVESGFGMSGLDAVREFVRSGALPSVK</sequence>
<organism evidence="12 13">
    <name type="scientific">Discostella pseudostelligera</name>
    <dbReference type="NCBI Taxonomy" id="259834"/>
    <lineage>
        <taxon>Eukaryota</taxon>
        <taxon>Sar</taxon>
        <taxon>Stramenopiles</taxon>
        <taxon>Ochrophyta</taxon>
        <taxon>Bacillariophyta</taxon>
        <taxon>Coscinodiscophyceae</taxon>
        <taxon>Thalassiosirophycidae</taxon>
        <taxon>Stephanodiscales</taxon>
        <taxon>Stephanodiscaceae</taxon>
        <taxon>Discostella</taxon>
    </lineage>
</organism>
<evidence type="ECO:0000256" key="2">
    <source>
        <dbReference type="ARBA" id="ARBA00005619"/>
    </source>
</evidence>
<accession>A0ABD3MJC9</accession>
<keyword evidence="10" id="KW-0675">Receptor</keyword>
<evidence type="ECO:0000313" key="13">
    <source>
        <dbReference type="Proteomes" id="UP001530293"/>
    </source>
</evidence>
<evidence type="ECO:0000256" key="7">
    <source>
        <dbReference type="ARBA" id="ARBA00022989"/>
    </source>
</evidence>
<evidence type="ECO:0000256" key="5">
    <source>
        <dbReference type="ARBA" id="ARBA00022741"/>
    </source>
</evidence>
<dbReference type="GO" id="GO:0005789">
    <property type="term" value="C:endoplasmic reticulum membrane"/>
    <property type="evidence" value="ECO:0007669"/>
    <property type="project" value="UniProtKB-SubCell"/>
</dbReference>
<comment type="similarity">
    <text evidence="2">Belongs to the SRP receptor beta subunit family.</text>
</comment>
<name>A0ABD3MJC9_9STRA</name>
<dbReference type="InterPro" id="IPR019009">
    <property type="entry name" value="SRP_receptor_beta_su"/>
</dbReference>
<keyword evidence="6" id="KW-0256">Endoplasmic reticulum</keyword>
<keyword evidence="7" id="KW-1133">Transmembrane helix</keyword>
<gene>
    <name evidence="12" type="ORF">ACHAWU_001073</name>
</gene>
<proteinExistence type="inferred from homology"/>
<comment type="subcellular location">
    <subcellularLocation>
        <location evidence="1">Endoplasmic reticulum membrane</location>
        <topology evidence="1">Single-pass membrane protein</topology>
    </subcellularLocation>
</comment>
<keyword evidence="13" id="KW-1185">Reference proteome</keyword>
<evidence type="ECO:0000256" key="6">
    <source>
        <dbReference type="ARBA" id="ARBA00022824"/>
    </source>
</evidence>
<evidence type="ECO:0000256" key="8">
    <source>
        <dbReference type="ARBA" id="ARBA00023134"/>
    </source>
</evidence>